<dbReference type="Proteomes" id="UP001516400">
    <property type="component" value="Unassembled WGS sequence"/>
</dbReference>
<evidence type="ECO:0000313" key="2">
    <source>
        <dbReference type="EMBL" id="KAL3285878.1"/>
    </source>
</evidence>
<dbReference type="AlphaFoldDB" id="A0ABD2P599"/>
<dbReference type="EMBL" id="JABFTP020000185">
    <property type="protein sequence ID" value="KAL3285878.1"/>
    <property type="molecule type" value="Genomic_DNA"/>
</dbReference>
<feature type="region of interest" description="Disordered" evidence="1">
    <location>
        <begin position="1"/>
        <end position="23"/>
    </location>
</feature>
<gene>
    <name evidence="2" type="ORF">HHI36_000398</name>
</gene>
<reference evidence="2 3" key="1">
    <citation type="journal article" date="2021" name="BMC Biol.">
        <title>Horizontally acquired antibacterial genes associated with adaptive radiation of ladybird beetles.</title>
        <authorList>
            <person name="Li H.S."/>
            <person name="Tang X.F."/>
            <person name="Huang Y.H."/>
            <person name="Xu Z.Y."/>
            <person name="Chen M.L."/>
            <person name="Du X.Y."/>
            <person name="Qiu B.Y."/>
            <person name="Chen P.T."/>
            <person name="Zhang W."/>
            <person name="Slipinski A."/>
            <person name="Escalona H.E."/>
            <person name="Waterhouse R.M."/>
            <person name="Zwick A."/>
            <person name="Pang H."/>
        </authorList>
    </citation>
    <scope>NUCLEOTIDE SEQUENCE [LARGE SCALE GENOMIC DNA]</scope>
    <source>
        <strain evidence="2">SYSU2018</strain>
    </source>
</reference>
<sequence length="137" mass="14892">MQNLRRSHNIMIRGNPENTPKEDSTLVSDILKSVAPTVEDQCLNVVGSVRSTMCTEEATPNLKDKSGNLCRSPVQVANVLADFFAASFTSEPDRLPNSSTPRNLNELCDIEFTASLVRDHLTTLDTTSTPSPDGITA</sequence>
<evidence type="ECO:0000256" key="1">
    <source>
        <dbReference type="SAM" id="MobiDB-lite"/>
    </source>
</evidence>
<evidence type="ECO:0000313" key="3">
    <source>
        <dbReference type="Proteomes" id="UP001516400"/>
    </source>
</evidence>
<name>A0ABD2P599_9CUCU</name>
<proteinExistence type="predicted"/>
<accession>A0ABD2P599</accession>
<protein>
    <submittedName>
        <fullName evidence="2">Uncharacterized protein</fullName>
    </submittedName>
</protein>
<organism evidence="2 3">
    <name type="scientific">Cryptolaemus montrouzieri</name>
    <dbReference type="NCBI Taxonomy" id="559131"/>
    <lineage>
        <taxon>Eukaryota</taxon>
        <taxon>Metazoa</taxon>
        <taxon>Ecdysozoa</taxon>
        <taxon>Arthropoda</taxon>
        <taxon>Hexapoda</taxon>
        <taxon>Insecta</taxon>
        <taxon>Pterygota</taxon>
        <taxon>Neoptera</taxon>
        <taxon>Endopterygota</taxon>
        <taxon>Coleoptera</taxon>
        <taxon>Polyphaga</taxon>
        <taxon>Cucujiformia</taxon>
        <taxon>Coccinelloidea</taxon>
        <taxon>Coccinellidae</taxon>
        <taxon>Scymninae</taxon>
        <taxon>Scymnini</taxon>
        <taxon>Cryptolaemus</taxon>
    </lineage>
</organism>
<keyword evidence="3" id="KW-1185">Reference proteome</keyword>
<comment type="caution">
    <text evidence="2">The sequence shown here is derived from an EMBL/GenBank/DDBJ whole genome shotgun (WGS) entry which is preliminary data.</text>
</comment>